<sequence length="125" mass="14695">MPESIRMLRVAKTTSARVMNTICAHYSFTRYWAYLFIVSALSYFSHPLEQFFSFVTLNLMLGLFNLTQMNNYQLGFPMYIGPPEHTLPNKPEFQPLRRTWYAGYTVVFWFGIVIQVSVILIHSLR</sequence>
<protein>
    <submittedName>
        <fullName evidence="2">Uncharacterized protein</fullName>
    </submittedName>
</protein>
<proteinExistence type="predicted"/>
<feature type="transmembrane region" description="Helical" evidence="1">
    <location>
        <begin position="21"/>
        <end position="44"/>
    </location>
</feature>
<dbReference type="EMBL" id="LFZX01000012">
    <property type="protein sequence ID" value="KNC68739.1"/>
    <property type="molecule type" value="Genomic_DNA"/>
</dbReference>
<accession>A0A0L0EWF3</accession>
<dbReference type="Proteomes" id="UP000036850">
    <property type="component" value="Unassembled WGS sequence"/>
</dbReference>
<organism evidence="2 3">
    <name type="scientific">Pseudoalteromonas rubra</name>
    <dbReference type="NCBI Taxonomy" id="43658"/>
    <lineage>
        <taxon>Bacteria</taxon>
        <taxon>Pseudomonadati</taxon>
        <taxon>Pseudomonadota</taxon>
        <taxon>Gammaproteobacteria</taxon>
        <taxon>Alteromonadales</taxon>
        <taxon>Pseudoalteromonadaceae</taxon>
        <taxon>Pseudoalteromonas</taxon>
    </lineage>
</organism>
<keyword evidence="1" id="KW-1133">Transmembrane helix</keyword>
<dbReference type="PATRIC" id="fig|43658.6.peg.219"/>
<keyword evidence="1" id="KW-0812">Transmembrane</keyword>
<keyword evidence="1" id="KW-0472">Membrane</keyword>
<evidence type="ECO:0000313" key="3">
    <source>
        <dbReference type="Proteomes" id="UP000036850"/>
    </source>
</evidence>
<name>A0A0L0EWF3_9GAMM</name>
<evidence type="ECO:0000313" key="2">
    <source>
        <dbReference type="EMBL" id="KNC68739.1"/>
    </source>
</evidence>
<comment type="caution">
    <text evidence="2">The sequence shown here is derived from an EMBL/GenBank/DDBJ whole genome shotgun (WGS) entry which is preliminary data.</text>
</comment>
<dbReference type="AlphaFoldDB" id="A0A0L0EWF3"/>
<feature type="transmembrane region" description="Helical" evidence="1">
    <location>
        <begin position="100"/>
        <end position="124"/>
    </location>
</feature>
<dbReference type="OrthoDB" id="6301044at2"/>
<reference evidence="3" key="1">
    <citation type="submission" date="2015-07" db="EMBL/GenBank/DDBJ databases">
        <title>Draft genome sequence of a Pseudoalteromonas rubra strain, OCN096, isolated from Kaneohe Bay, Oahu, Hawaii.</title>
        <authorList>
            <person name="Beurmann S."/>
            <person name="Ushijima B."/>
            <person name="Belcaid M."/>
            <person name="Callahan S.M."/>
            <person name="Aeby G.S."/>
        </authorList>
    </citation>
    <scope>NUCLEOTIDE SEQUENCE [LARGE SCALE GENOMIC DNA]</scope>
    <source>
        <strain evidence="3">OCN096</strain>
    </source>
</reference>
<evidence type="ECO:0000256" key="1">
    <source>
        <dbReference type="SAM" id="Phobius"/>
    </source>
</evidence>
<gene>
    <name evidence="2" type="ORF">AC626_03045</name>
</gene>